<dbReference type="Gene3D" id="1.20.5.1160">
    <property type="entry name" value="Vasodilator-stimulated phosphoprotein"/>
    <property type="match status" value="1"/>
</dbReference>
<dbReference type="Pfam" id="PF00038">
    <property type="entry name" value="Filament"/>
    <property type="match status" value="1"/>
</dbReference>
<sequence length="533" mass="61392">MVVTSYSYTEHRSSSHAAGGSTAASHAAADFIEATGREKKELQGLNERLSIYIEKVRKLEEQNKILVAELEELRGSFGSSVSSVKVRFTESLRQTRSEIDQAGSDTWGIEVRVNRLRDDVNDYRNRYEEVRREVERERTQWGAAIHAAREDLERQKAMYLSIQGEEEHLYKDQERLYEELRIAKDELDKAVHERLDFQRREQNLQAELDFLHRVHTQEVTELRGLLATAPADTREFFKNELALAIRDIKAEYDAIIVSNTENMRHMYESKVIAFEDSIESQREVSATREVEVTKMKESMSALQVKFHELERKNRELEAEAHKLDMQLREDQRQYEEELSKRDTALRFMREDCQTLVAELQSLLNTKQTLDAEIAIYRKMLEKEESRIGTYHVHETRKVEQHHEASGEQTMRSTFTRSAKGNVSIVECEPFGKYIVLENESGSITEDISGYQIIRTIDGVTAIRYTIPRSTILGAHQRVTIYSRGGGGIHSHDSIIFDGEASWGQGAVVVTTLLNAHGVERAVFTQKNFHSHSH</sequence>
<dbReference type="InterPro" id="IPR018039">
    <property type="entry name" value="IF_conserved"/>
</dbReference>
<organism evidence="8 9">
    <name type="scientific">Diploscapter pachys</name>
    <dbReference type="NCBI Taxonomy" id="2018661"/>
    <lineage>
        <taxon>Eukaryota</taxon>
        <taxon>Metazoa</taxon>
        <taxon>Ecdysozoa</taxon>
        <taxon>Nematoda</taxon>
        <taxon>Chromadorea</taxon>
        <taxon>Rhabditida</taxon>
        <taxon>Rhabditina</taxon>
        <taxon>Rhabditomorpha</taxon>
        <taxon>Rhabditoidea</taxon>
        <taxon>Rhabditidae</taxon>
        <taxon>Diploscapter</taxon>
    </lineage>
</organism>
<evidence type="ECO:0008006" key="10">
    <source>
        <dbReference type="Google" id="ProtNLM"/>
    </source>
</evidence>
<dbReference type="GO" id="GO:0005652">
    <property type="term" value="C:nuclear lamina"/>
    <property type="evidence" value="ECO:0007669"/>
    <property type="project" value="TreeGrafter"/>
</dbReference>
<evidence type="ECO:0000256" key="1">
    <source>
        <dbReference type="ARBA" id="ARBA00022754"/>
    </source>
</evidence>
<dbReference type="FunFam" id="1.20.5.170:FF:000058">
    <property type="entry name" value="Intermediate filament protein B"/>
    <property type="match status" value="1"/>
</dbReference>
<feature type="coiled-coil region" evidence="4">
    <location>
        <begin position="170"/>
        <end position="207"/>
    </location>
</feature>
<dbReference type="GO" id="GO:0007097">
    <property type="term" value="P:nuclear migration"/>
    <property type="evidence" value="ECO:0007669"/>
    <property type="project" value="TreeGrafter"/>
</dbReference>
<dbReference type="OrthoDB" id="2441647at2759"/>
<dbReference type="InterPro" id="IPR001322">
    <property type="entry name" value="Lamin_tail_dom"/>
</dbReference>
<dbReference type="InterPro" id="IPR039008">
    <property type="entry name" value="IF_rod_dom"/>
</dbReference>
<dbReference type="SUPFAM" id="SSF74853">
    <property type="entry name" value="Lamin A/C globular tail domain"/>
    <property type="match status" value="1"/>
</dbReference>
<keyword evidence="9" id="KW-1185">Reference proteome</keyword>
<dbReference type="Pfam" id="PF00932">
    <property type="entry name" value="LTD"/>
    <property type="match status" value="1"/>
</dbReference>
<dbReference type="GO" id="GO:0031507">
    <property type="term" value="P:heterochromatin formation"/>
    <property type="evidence" value="ECO:0007669"/>
    <property type="project" value="TreeGrafter"/>
</dbReference>
<feature type="domain" description="IF rod" evidence="7">
    <location>
        <begin position="38"/>
        <end position="387"/>
    </location>
</feature>
<dbReference type="Gene3D" id="2.60.40.1260">
    <property type="entry name" value="Lamin Tail domain"/>
    <property type="match status" value="1"/>
</dbReference>
<feature type="region of interest" description="Disordered" evidence="5">
    <location>
        <begin position="1"/>
        <end position="22"/>
    </location>
</feature>
<dbReference type="PANTHER" id="PTHR45721">
    <property type="entry name" value="LAMIN DM0-RELATED"/>
    <property type="match status" value="1"/>
</dbReference>
<feature type="coiled-coil region" evidence="4">
    <location>
        <begin position="113"/>
        <end position="140"/>
    </location>
</feature>
<evidence type="ECO:0000256" key="2">
    <source>
        <dbReference type="ARBA" id="ARBA00023054"/>
    </source>
</evidence>
<dbReference type="GO" id="GO:0005882">
    <property type="term" value="C:intermediate filament"/>
    <property type="evidence" value="ECO:0007669"/>
    <property type="project" value="UniProtKB-KW"/>
</dbReference>
<evidence type="ECO:0000256" key="3">
    <source>
        <dbReference type="RuleBase" id="RU000685"/>
    </source>
</evidence>
<proteinExistence type="inferred from homology"/>
<dbReference type="STRING" id="2018661.A0A2A2J566"/>
<accession>A0A2A2J566</accession>
<evidence type="ECO:0000313" key="8">
    <source>
        <dbReference type="EMBL" id="PAV56775.1"/>
    </source>
</evidence>
<dbReference type="GO" id="GO:0006998">
    <property type="term" value="P:nuclear envelope organization"/>
    <property type="evidence" value="ECO:0007669"/>
    <property type="project" value="TreeGrafter"/>
</dbReference>
<feature type="domain" description="LTD" evidence="6">
    <location>
        <begin position="410"/>
        <end position="527"/>
    </location>
</feature>
<feature type="coiled-coil region" evidence="4">
    <location>
        <begin position="292"/>
        <end position="386"/>
    </location>
</feature>
<keyword evidence="2 4" id="KW-0175">Coiled coil</keyword>
<dbReference type="GO" id="GO:0051664">
    <property type="term" value="P:nuclear pore localization"/>
    <property type="evidence" value="ECO:0007669"/>
    <property type="project" value="TreeGrafter"/>
</dbReference>
<feature type="coiled-coil region" evidence="4">
    <location>
        <begin position="42"/>
        <end position="76"/>
    </location>
</feature>
<comment type="caution">
    <text evidence="8">The sequence shown here is derived from an EMBL/GenBank/DDBJ whole genome shotgun (WGS) entry which is preliminary data.</text>
</comment>
<dbReference type="EMBL" id="LIAE01010679">
    <property type="protein sequence ID" value="PAV56775.1"/>
    <property type="molecule type" value="Genomic_DNA"/>
</dbReference>
<dbReference type="GO" id="GO:0090435">
    <property type="term" value="P:protein localization to nuclear envelope"/>
    <property type="evidence" value="ECO:0007669"/>
    <property type="project" value="TreeGrafter"/>
</dbReference>
<evidence type="ECO:0000256" key="4">
    <source>
        <dbReference type="SAM" id="Coils"/>
    </source>
</evidence>
<keyword evidence="1 3" id="KW-0403">Intermediate filament</keyword>
<reference evidence="8 9" key="1">
    <citation type="journal article" date="2017" name="Curr. Biol.">
        <title>Genome architecture and evolution of a unichromosomal asexual nematode.</title>
        <authorList>
            <person name="Fradin H."/>
            <person name="Zegar C."/>
            <person name="Gutwein M."/>
            <person name="Lucas J."/>
            <person name="Kovtun M."/>
            <person name="Corcoran D."/>
            <person name="Baugh L.R."/>
            <person name="Kiontke K."/>
            <person name="Gunsalus K."/>
            <person name="Fitch D.H."/>
            <person name="Piano F."/>
        </authorList>
    </citation>
    <scope>NUCLEOTIDE SEQUENCE [LARGE SCALE GENOMIC DNA]</scope>
    <source>
        <strain evidence="8">PF1309</strain>
    </source>
</reference>
<dbReference type="SMART" id="SM01391">
    <property type="entry name" value="Filament"/>
    <property type="match status" value="1"/>
</dbReference>
<evidence type="ECO:0000313" key="9">
    <source>
        <dbReference type="Proteomes" id="UP000218231"/>
    </source>
</evidence>
<dbReference type="PROSITE" id="PS00226">
    <property type="entry name" value="IF_ROD_1"/>
    <property type="match status" value="1"/>
</dbReference>
<evidence type="ECO:0000259" key="7">
    <source>
        <dbReference type="PROSITE" id="PS51842"/>
    </source>
</evidence>
<name>A0A2A2J566_9BILA</name>
<evidence type="ECO:0000259" key="6">
    <source>
        <dbReference type="PROSITE" id="PS51841"/>
    </source>
</evidence>
<dbReference type="InterPro" id="IPR036415">
    <property type="entry name" value="Lamin_tail_dom_sf"/>
</dbReference>
<protein>
    <recommendedName>
        <fullName evidence="10">IF rod domain-containing protein</fullName>
    </recommendedName>
</protein>
<dbReference type="PROSITE" id="PS51842">
    <property type="entry name" value="IF_ROD_2"/>
    <property type="match status" value="1"/>
</dbReference>
<dbReference type="Gene3D" id="1.20.5.170">
    <property type="match status" value="1"/>
</dbReference>
<evidence type="ECO:0000256" key="5">
    <source>
        <dbReference type="SAM" id="MobiDB-lite"/>
    </source>
</evidence>
<dbReference type="SUPFAM" id="SSF64593">
    <property type="entry name" value="Intermediate filament protein, coiled coil region"/>
    <property type="match status" value="2"/>
</dbReference>
<dbReference type="AlphaFoldDB" id="A0A2A2J566"/>
<dbReference type="Proteomes" id="UP000218231">
    <property type="component" value="Unassembled WGS sequence"/>
</dbReference>
<dbReference type="GO" id="GO:0005200">
    <property type="term" value="F:structural constituent of cytoskeleton"/>
    <property type="evidence" value="ECO:0007669"/>
    <property type="project" value="TreeGrafter"/>
</dbReference>
<dbReference type="PANTHER" id="PTHR45721:SF7">
    <property type="entry name" value="INTERMEDIATE FILAMENT PROTEIN IFB-2"/>
    <property type="match status" value="1"/>
</dbReference>
<gene>
    <name evidence="8" type="ORF">WR25_05031</name>
</gene>
<dbReference type="PROSITE" id="PS51841">
    <property type="entry name" value="LTD"/>
    <property type="match status" value="1"/>
</dbReference>
<comment type="similarity">
    <text evidence="3">Belongs to the intermediate filament family.</text>
</comment>